<evidence type="ECO:0000256" key="1">
    <source>
        <dbReference type="SAM" id="Phobius"/>
    </source>
</evidence>
<dbReference type="InterPro" id="IPR009200">
    <property type="entry name" value="DUF1269_membrane"/>
</dbReference>
<dbReference type="AlphaFoldDB" id="A0A4R0KMB6"/>
<keyword evidence="1" id="KW-1133">Transmembrane helix</keyword>
<evidence type="ECO:0000313" key="3">
    <source>
        <dbReference type="Proteomes" id="UP000291144"/>
    </source>
</evidence>
<reference evidence="2 3" key="1">
    <citation type="submission" date="2019-02" db="EMBL/GenBank/DDBJ databases">
        <title>Kribbella capetownensis sp. nov. and Kribbella speibonae sp. nov., isolated from soil.</title>
        <authorList>
            <person name="Curtis S.M."/>
            <person name="Norton I."/>
            <person name="Everest G.J."/>
            <person name="Meyers P.R."/>
        </authorList>
    </citation>
    <scope>NUCLEOTIDE SEQUENCE [LARGE SCALE GENOMIC DNA]</scope>
    <source>
        <strain evidence="2 3">NRRL B-24813</strain>
    </source>
</reference>
<keyword evidence="3" id="KW-1185">Reference proteome</keyword>
<evidence type="ECO:0000313" key="2">
    <source>
        <dbReference type="EMBL" id="TCC60957.1"/>
    </source>
</evidence>
<proteinExistence type="predicted"/>
<dbReference type="OrthoDB" id="5244321at2"/>
<comment type="caution">
    <text evidence="2">The sequence shown here is derived from an EMBL/GenBank/DDBJ whole genome shotgun (WGS) entry which is preliminary data.</text>
</comment>
<accession>A0A4R0KMB6</accession>
<dbReference type="EMBL" id="SJKB01000005">
    <property type="protein sequence ID" value="TCC60957.1"/>
    <property type="molecule type" value="Genomic_DNA"/>
</dbReference>
<dbReference type="Proteomes" id="UP000291144">
    <property type="component" value="Unassembled WGS sequence"/>
</dbReference>
<keyword evidence="1" id="KW-0472">Membrane</keyword>
<keyword evidence="1" id="KW-0812">Transmembrane</keyword>
<dbReference type="Pfam" id="PF06897">
    <property type="entry name" value="DUF1269"/>
    <property type="match status" value="1"/>
</dbReference>
<protein>
    <submittedName>
        <fullName evidence="2">DUF1269 domain-containing protein</fullName>
    </submittedName>
</protein>
<dbReference type="RefSeq" id="WP_131356718.1">
    <property type="nucleotide sequence ID" value="NZ_SJKB01000005.1"/>
</dbReference>
<feature type="transmembrane region" description="Helical" evidence="1">
    <location>
        <begin position="65"/>
        <end position="91"/>
    </location>
</feature>
<sequence>MTAFTVWKFDGPDGAEHAAKILKGCERDGLVKILDHAVVSWPQDASHPTTKQAHEDTWRGTGWGALWGVLIGALFFVPVIGGVAGAAIGAISKTTQDAGITKEQLHKIRTEVTPGTSALFAVTEHGDLDRVGERFHGMHSKLVDTNLTDAERQTLLETFGGSR</sequence>
<gene>
    <name evidence="2" type="ORF">E0H73_16990</name>
</gene>
<name>A0A4R0KMB6_9ACTN</name>
<organism evidence="2 3">
    <name type="scientific">Kribbella pittospori</name>
    <dbReference type="NCBI Taxonomy" id="722689"/>
    <lineage>
        <taxon>Bacteria</taxon>
        <taxon>Bacillati</taxon>
        <taxon>Actinomycetota</taxon>
        <taxon>Actinomycetes</taxon>
        <taxon>Propionibacteriales</taxon>
        <taxon>Kribbellaceae</taxon>
        <taxon>Kribbella</taxon>
    </lineage>
</organism>